<keyword evidence="3" id="KW-1185">Reference proteome</keyword>
<dbReference type="Proteomes" id="UP001304895">
    <property type="component" value="Unassembled WGS sequence"/>
</dbReference>
<feature type="compositionally biased region" description="Polar residues" evidence="1">
    <location>
        <begin position="275"/>
        <end position="285"/>
    </location>
</feature>
<comment type="caution">
    <text evidence="2">The sequence shown here is derived from an EMBL/GenBank/DDBJ whole genome shotgun (WGS) entry which is preliminary data.</text>
</comment>
<accession>A0AAN6UCP0</accession>
<feature type="compositionally biased region" description="Basic and acidic residues" evidence="1">
    <location>
        <begin position="156"/>
        <end position="174"/>
    </location>
</feature>
<feature type="region of interest" description="Disordered" evidence="1">
    <location>
        <begin position="1"/>
        <end position="24"/>
    </location>
</feature>
<dbReference type="AlphaFoldDB" id="A0AAN6UCP0"/>
<organism evidence="2 3">
    <name type="scientific">Trichocladium antarcticum</name>
    <dbReference type="NCBI Taxonomy" id="1450529"/>
    <lineage>
        <taxon>Eukaryota</taxon>
        <taxon>Fungi</taxon>
        <taxon>Dikarya</taxon>
        <taxon>Ascomycota</taxon>
        <taxon>Pezizomycotina</taxon>
        <taxon>Sordariomycetes</taxon>
        <taxon>Sordariomycetidae</taxon>
        <taxon>Sordariales</taxon>
        <taxon>Chaetomiaceae</taxon>
        <taxon>Trichocladium</taxon>
    </lineage>
</organism>
<reference evidence="2" key="2">
    <citation type="submission" date="2023-05" db="EMBL/GenBank/DDBJ databases">
        <authorList>
            <consortium name="Lawrence Berkeley National Laboratory"/>
            <person name="Steindorff A."/>
            <person name="Hensen N."/>
            <person name="Bonometti L."/>
            <person name="Westerberg I."/>
            <person name="Brannstrom I.O."/>
            <person name="Guillou S."/>
            <person name="Cros-Aarteil S."/>
            <person name="Calhoun S."/>
            <person name="Haridas S."/>
            <person name="Kuo A."/>
            <person name="Mondo S."/>
            <person name="Pangilinan J."/>
            <person name="Riley R."/>
            <person name="Labutti K."/>
            <person name="Andreopoulos B."/>
            <person name="Lipzen A."/>
            <person name="Chen C."/>
            <person name="Yanf M."/>
            <person name="Daum C."/>
            <person name="Ng V."/>
            <person name="Clum A."/>
            <person name="Ohm R."/>
            <person name="Martin F."/>
            <person name="Silar P."/>
            <person name="Natvig D."/>
            <person name="Lalanne C."/>
            <person name="Gautier V."/>
            <person name="Ament-Velasquez S.L."/>
            <person name="Kruys A."/>
            <person name="Hutchinson M.I."/>
            <person name="Powell A.J."/>
            <person name="Barry K."/>
            <person name="Miller A.N."/>
            <person name="Grigoriev I.V."/>
            <person name="Debuchy R."/>
            <person name="Gladieux P."/>
            <person name="Thoren M.H."/>
            <person name="Johannesson H."/>
        </authorList>
    </citation>
    <scope>NUCLEOTIDE SEQUENCE</scope>
    <source>
        <strain evidence="2">CBS 123565</strain>
    </source>
</reference>
<sequence>MPDARCPMPDGPEVPVSRLSVTRGDSGLVPEAHGTWRAQISRDTAPPLCQPESLLEATVLSRRERVERSRPLREADPVFSGNVRGSGAEGDICHCTGPCLPPRACSCATPAPEKCPARDTETGSETCWPCLGFLSLSPMPGRCRRSAPCGPPISTRLREQHGDGSSIRSRDDRTRLKENVAHRLATGRGPVGTGAEAHHLNAGRCSIAWPSEHPVAEGWCGHSEPLCVWATWIPRLVTPRHVHACGSRRGELAGGCSSHHGTAIRHQMTRKVPPNGSTGPKQAQIETWRKTE</sequence>
<feature type="region of interest" description="Disordered" evidence="1">
    <location>
        <begin position="268"/>
        <end position="292"/>
    </location>
</feature>
<proteinExistence type="predicted"/>
<evidence type="ECO:0000313" key="3">
    <source>
        <dbReference type="Proteomes" id="UP001304895"/>
    </source>
</evidence>
<gene>
    <name evidence="2" type="ORF">BT67DRAFT_217413</name>
</gene>
<protein>
    <submittedName>
        <fullName evidence="2">Uncharacterized protein</fullName>
    </submittedName>
</protein>
<reference evidence="2" key="1">
    <citation type="journal article" date="2023" name="Mol. Phylogenet. Evol.">
        <title>Genome-scale phylogeny and comparative genomics of the fungal order Sordariales.</title>
        <authorList>
            <person name="Hensen N."/>
            <person name="Bonometti L."/>
            <person name="Westerberg I."/>
            <person name="Brannstrom I.O."/>
            <person name="Guillou S."/>
            <person name="Cros-Aarteil S."/>
            <person name="Calhoun S."/>
            <person name="Haridas S."/>
            <person name="Kuo A."/>
            <person name="Mondo S."/>
            <person name="Pangilinan J."/>
            <person name="Riley R."/>
            <person name="LaButti K."/>
            <person name="Andreopoulos B."/>
            <person name="Lipzen A."/>
            <person name="Chen C."/>
            <person name="Yan M."/>
            <person name="Daum C."/>
            <person name="Ng V."/>
            <person name="Clum A."/>
            <person name="Steindorff A."/>
            <person name="Ohm R.A."/>
            <person name="Martin F."/>
            <person name="Silar P."/>
            <person name="Natvig D.O."/>
            <person name="Lalanne C."/>
            <person name="Gautier V."/>
            <person name="Ament-Velasquez S.L."/>
            <person name="Kruys A."/>
            <person name="Hutchinson M.I."/>
            <person name="Powell A.J."/>
            <person name="Barry K."/>
            <person name="Miller A.N."/>
            <person name="Grigoriev I.V."/>
            <person name="Debuchy R."/>
            <person name="Gladieux P."/>
            <person name="Hiltunen Thoren M."/>
            <person name="Johannesson H."/>
        </authorList>
    </citation>
    <scope>NUCLEOTIDE SEQUENCE</scope>
    <source>
        <strain evidence="2">CBS 123565</strain>
    </source>
</reference>
<evidence type="ECO:0000313" key="2">
    <source>
        <dbReference type="EMBL" id="KAK4130573.1"/>
    </source>
</evidence>
<evidence type="ECO:0000256" key="1">
    <source>
        <dbReference type="SAM" id="MobiDB-lite"/>
    </source>
</evidence>
<feature type="region of interest" description="Disordered" evidence="1">
    <location>
        <begin position="154"/>
        <end position="174"/>
    </location>
</feature>
<name>A0AAN6UCP0_9PEZI</name>
<dbReference type="EMBL" id="MU853435">
    <property type="protein sequence ID" value="KAK4130573.1"/>
    <property type="molecule type" value="Genomic_DNA"/>
</dbReference>